<evidence type="ECO:0000256" key="6">
    <source>
        <dbReference type="ARBA" id="ARBA00022801"/>
    </source>
</evidence>
<comment type="catalytic activity">
    <reaction evidence="8">
        <text>IMP + H2O = 5-formamido-1-(5-phospho-D-ribosyl)imidazole-4-carboxamide</text>
        <dbReference type="Rhea" id="RHEA:18445"/>
        <dbReference type="ChEBI" id="CHEBI:15377"/>
        <dbReference type="ChEBI" id="CHEBI:58053"/>
        <dbReference type="ChEBI" id="CHEBI:58467"/>
        <dbReference type="EC" id="3.5.4.10"/>
    </reaction>
</comment>
<dbReference type="CDD" id="cd01421">
    <property type="entry name" value="IMPCH"/>
    <property type="match status" value="1"/>
</dbReference>
<name>A0ABU5VXH0_9BACT</name>
<dbReference type="PIRSF" id="PIRSF000414">
    <property type="entry name" value="AICARFT_IMPCHas"/>
    <property type="match status" value="1"/>
</dbReference>
<dbReference type="HAMAP" id="MF_00139">
    <property type="entry name" value="PurH"/>
    <property type="match status" value="1"/>
</dbReference>
<keyword evidence="4 8" id="KW-0808">Transferase</keyword>
<evidence type="ECO:0000256" key="5">
    <source>
        <dbReference type="ARBA" id="ARBA00022755"/>
    </source>
</evidence>
<dbReference type="Pfam" id="PF02142">
    <property type="entry name" value="MGS"/>
    <property type="match status" value="1"/>
</dbReference>
<keyword evidence="5 8" id="KW-0658">Purine biosynthesis</keyword>
<evidence type="ECO:0000256" key="7">
    <source>
        <dbReference type="ARBA" id="ARBA00023268"/>
    </source>
</evidence>
<dbReference type="PROSITE" id="PS51855">
    <property type="entry name" value="MGS"/>
    <property type="match status" value="1"/>
</dbReference>
<comment type="similarity">
    <text evidence="3 8">Belongs to the PurH family.</text>
</comment>
<dbReference type="SMART" id="SM00798">
    <property type="entry name" value="AICARFT_IMPCHas"/>
    <property type="match status" value="1"/>
</dbReference>
<dbReference type="InterPro" id="IPR024051">
    <property type="entry name" value="AICAR_Tfase_dup_dom_sf"/>
</dbReference>
<dbReference type="InterPro" id="IPR036914">
    <property type="entry name" value="MGS-like_dom_sf"/>
</dbReference>
<comment type="domain">
    <text evidence="8">The IMP cyclohydrolase activity resides in the N-terminal region.</text>
</comment>
<dbReference type="PANTHER" id="PTHR11692">
    <property type="entry name" value="BIFUNCTIONAL PURINE BIOSYNTHESIS PROTEIN PURH"/>
    <property type="match status" value="1"/>
</dbReference>
<sequence>MRNENRKISRALISVTDKTNLTMLVETLHKNNVEIISTGGTKKFIEDLGIPVTSIEKVTGNPEAFGGRMKSISFPVTSGLLFRRYHETDIVEARELNIEPIDLVVCNLYPFEKYAGTNATEEVLIENIDIGGPLMLRASAKNYESVAVLSDVSDYDSFLTGFTGTTSFETRRSLAVRTFNRVAQYDLMIADELSARFEEKKAPEEKSWLSIVAKETLRYGENPHQTANIFKLKNTQTSINLVDAEVLQGKELSYNNWVDADAAWRVMSDIAHVSSGKAVTAVIKHANPCGLAVSSNLFSSLEEAWNGDSVSSFGGIISFSQTVDDQCAKFLCEKFIEVVIAPDYSAEALKFFAKKKNVRLLKIANRPKEESEFIVKSISGGLLMQNEDESFGKSEELKLVTKKEMPFETLELVDFGILACKHLKSNGIALVCKTLDGNFTMAGTGMGQPNRLDSLRLLAKVRAENKGLSMDNMLLVSDAFFPFADSVEVCHEVGIKSIIQPGGSIRDDEVIAACDKFGIAMMTTGKRHFRH</sequence>
<dbReference type="SMART" id="SM00851">
    <property type="entry name" value="MGS"/>
    <property type="match status" value="1"/>
</dbReference>
<evidence type="ECO:0000256" key="2">
    <source>
        <dbReference type="ARBA" id="ARBA00004954"/>
    </source>
</evidence>
<dbReference type="PANTHER" id="PTHR11692:SF0">
    <property type="entry name" value="BIFUNCTIONAL PURINE BIOSYNTHESIS PROTEIN ATIC"/>
    <property type="match status" value="1"/>
</dbReference>
<accession>A0ABU5VXH0</accession>
<gene>
    <name evidence="8 10" type="primary">purH</name>
    <name evidence="10" type="ORF">SHI21_16100</name>
</gene>
<keyword evidence="6 8" id="KW-0378">Hydrolase</keyword>
<dbReference type="Gene3D" id="3.40.50.1380">
    <property type="entry name" value="Methylglyoxal synthase-like domain"/>
    <property type="match status" value="1"/>
</dbReference>
<dbReference type="Pfam" id="PF01808">
    <property type="entry name" value="AICARFT_IMPCHas"/>
    <property type="match status" value="1"/>
</dbReference>
<comment type="pathway">
    <text evidence="2 8">Purine metabolism; IMP biosynthesis via de novo pathway; 5-formamido-1-(5-phospho-D-ribosyl)imidazole-4-carboxamide from 5-amino-1-(5-phospho-D-ribosyl)imidazole-4-carboxamide (10-formyl THF route): step 1/1.</text>
</comment>
<feature type="domain" description="MGS-like" evidence="9">
    <location>
        <begin position="1"/>
        <end position="150"/>
    </location>
</feature>
<comment type="catalytic activity">
    <reaction evidence="8">
        <text>(6R)-10-formyltetrahydrofolate + 5-amino-1-(5-phospho-beta-D-ribosyl)imidazole-4-carboxamide = 5-formamido-1-(5-phospho-D-ribosyl)imidazole-4-carboxamide + (6S)-5,6,7,8-tetrahydrofolate</text>
        <dbReference type="Rhea" id="RHEA:22192"/>
        <dbReference type="ChEBI" id="CHEBI:57453"/>
        <dbReference type="ChEBI" id="CHEBI:58467"/>
        <dbReference type="ChEBI" id="CHEBI:58475"/>
        <dbReference type="ChEBI" id="CHEBI:195366"/>
        <dbReference type="EC" id="2.1.2.3"/>
    </reaction>
</comment>
<reference evidence="10 11" key="1">
    <citation type="submission" date="2023-11" db="EMBL/GenBank/DDBJ databases">
        <title>A Novel Polar Bacteriovorax (B. antarcticus) Isolated from the Biocrust in Antarctica.</title>
        <authorList>
            <person name="Mun W."/>
            <person name="Choi S.Y."/>
            <person name="Mitchell R.J."/>
        </authorList>
    </citation>
    <scope>NUCLEOTIDE SEQUENCE [LARGE SCALE GENOMIC DNA]</scope>
    <source>
        <strain evidence="10 11">PP10</strain>
    </source>
</reference>
<comment type="pathway">
    <text evidence="1 8">Purine metabolism; IMP biosynthesis via de novo pathway; IMP from 5-formamido-1-(5-phospho-D-ribosyl)imidazole-4-carboxamide: step 1/1.</text>
</comment>
<dbReference type="InterPro" id="IPR016193">
    <property type="entry name" value="Cytidine_deaminase-like"/>
</dbReference>
<evidence type="ECO:0000256" key="8">
    <source>
        <dbReference type="HAMAP-Rule" id="MF_00139"/>
    </source>
</evidence>
<comment type="caution">
    <text evidence="10">The sequence shown here is derived from an EMBL/GenBank/DDBJ whole genome shotgun (WGS) entry which is preliminary data.</text>
</comment>
<evidence type="ECO:0000259" key="9">
    <source>
        <dbReference type="PROSITE" id="PS51855"/>
    </source>
</evidence>
<dbReference type="EMBL" id="JAYGJQ010000002">
    <property type="protein sequence ID" value="MEA9357754.1"/>
    <property type="molecule type" value="Genomic_DNA"/>
</dbReference>
<evidence type="ECO:0000313" key="10">
    <source>
        <dbReference type="EMBL" id="MEA9357754.1"/>
    </source>
</evidence>
<dbReference type="InterPro" id="IPR002695">
    <property type="entry name" value="PurH-like"/>
</dbReference>
<keyword evidence="7 8" id="KW-0511">Multifunctional enzyme</keyword>
<dbReference type="EC" id="2.1.2.3" evidence="8"/>
<keyword evidence="11" id="KW-1185">Reference proteome</keyword>
<dbReference type="EC" id="3.5.4.10" evidence="8"/>
<dbReference type="InterPro" id="IPR011607">
    <property type="entry name" value="MGS-like_dom"/>
</dbReference>
<protein>
    <recommendedName>
        <fullName evidence="8">Bifunctional purine biosynthesis protein PurH</fullName>
    </recommendedName>
    <domain>
        <recommendedName>
            <fullName evidence="8">Phosphoribosylaminoimidazolecarboxamide formyltransferase</fullName>
            <ecNumber evidence="8">2.1.2.3</ecNumber>
        </recommendedName>
        <alternativeName>
            <fullName evidence="8">AICAR transformylase</fullName>
        </alternativeName>
    </domain>
    <domain>
        <recommendedName>
            <fullName evidence="8">IMP cyclohydrolase</fullName>
            <ecNumber evidence="8">3.5.4.10</ecNumber>
        </recommendedName>
        <alternativeName>
            <fullName evidence="8">ATIC</fullName>
        </alternativeName>
        <alternativeName>
            <fullName evidence="8">IMP synthase</fullName>
        </alternativeName>
        <alternativeName>
            <fullName evidence="8">Inosinicase</fullName>
        </alternativeName>
    </domain>
</protein>
<dbReference type="Proteomes" id="UP001302274">
    <property type="component" value="Unassembled WGS sequence"/>
</dbReference>
<evidence type="ECO:0000313" key="11">
    <source>
        <dbReference type="Proteomes" id="UP001302274"/>
    </source>
</evidence>
<evidence type="ECO:0000256" key="1">
    <source>
        <dbReference type="ARBA" id="ARBA00004844"/>
    </source>
</evidence>
<dbReference type="SUPFAM" id="SSF52335">
    <property type="entry name" value="Methylglyoxal synthase-like"/>
    <property type="match status" value="1"/>
</dbReference>
<evidence type="ECO:0000256" key="4">
    <source>
        <dbReference type="ARBA" id="ARBA00022679"/>
    </source>
</evidence>
<dbReference type="RefSeq" id="WP_323577901.1">
    <property type="nucleotide sequence ID" value="NZ_JAYGJQ010000002.1"/>
</dbReference>
<dbReference type="NCBIfam" id="NF002049">
    <property type="entry name" value="PRK00881.1"/>
    <property type="match status" value="1"/>
</dbReference>
<proteinExistence type="inferred from homology"/>
<dbReference type="GO" id="GO:0004643">
    <property type="term" value="F:phosphoribosylaminoimidazolecarboxamide formyltransferase activity"/>
    <property type="evidence" value="ECO:0007669"/>
    <property type="project" value="UniProtKB-EC"/>
</dbReference>
<dbReference type="GO" id="GO:0003937">
    <property type="term" value="F:IMP cyclohydrolase activity"/>
    <property type="evidence" value="ECO:0007669"/>
    <property type="project" value="UniProtKB-EC"/>
</dbReference>
<evidence type="ECO:0000256" key="3">
    <source>
        <dbReference type="ARBA" id="ARBA00007667"/>
    </source>
</evidence>
<organism evidence="10 11">
    <name type="scientific">Bacteriovorax antarcticus</name>
    <dbReference type="NCBI Taxonomy" id="3088717"/>
    <lineage>
        <taxon>Bacteria</taxon>
        <taxon>Pseudomonadati</taxon>
        <taxon>Bdellovibrionota</taxon>
        <taxon>Bacteriovoracia</taxon>
        <taxon>Bacteriovoracales</taxon>
        <taxon>Bacteriovoracaceae</taxon>
        <taxon>Bacteriovorax</taxon>
    </lineage>
</organism>
<dbReference type="SUPFAM" id="SSF53927">
    <property type="entry name" value="Cytidine deaminase-like"/>
    <property type="match status" value="1"/>
</dbReference>
<dbReference type="Gene3D" id="3.40.140.20">
    <property type="match status" value="2"/>
</dbReference>